<evidence type="ECO:0000256" key="1">
    <source>
        <dbReference type="ARBA" id="ARBA00004651"/>
    </source>
</evidence>
<evidence type="ECO:0000313" key="9">
    <source>
        <dbReference type="EMBL" id="BES87581.1"/>
    </source>
</evidence>
<keyword evidence="6 8" id="KW-0675">Receptor</keyword>
<evidence type="ECO:0000256" key="6">
    <source>
        <dbReference type="ARBA" id="ARBA00023170"/>
    </source>
</evidence>
<dbReference type="InterPro" id="IPR013604">
    <property type="entry name" value="7TM_chemorcpt"/>
</dbReference>
<evidence type="ECO:0000256" key="5">
    <source>
        <dbReference type="ARBA" id="ARBA00023136"/>
    </source>
</evidence>
<keyword evidence="5 8" id="KW-0472">Membrane</keyword>
<gene>
    <name evidence="9" type="ORF">NTJ_00386</name>
</gene>
<name>A0ABN7A5Y6_9HEMI</name>
<comment type="subcellular location">
    <subcellularLocation>
        <location evidence="1 8">Cell membrane</location>
        <topology evidence="1 8">Multi-pass membrane protein</topology>
    </subcellularLocation>
</comment>
<feature type="transmembrane region" description="Helical" evidence="8">
    <location>
        <begin position="45"/>
        <end position="69"/>
    </location>
</feature>
<keyword evidence="4 8" id="KW-1133">Transmembrane helix</keyword>
<sequence>MSVYPTDGGYFSEKKLPESLQFLFRLSRLFGLLPYNASHSISRGWLVYSIFPMAFMICGSTGTCIYSLYFTDYLQKNPSVFTMTLLYLTQQGMQVLCLFCHILSVGLYKDDFDSVLKPLPEWAYTGEKSKFAGFWTNCGVLFLLLYYICTPVLAETSWTNNIWYFFVFFNEICIYFILIQFCTFLEIIETQLKNLTLLLTRNRKLVPLTETHYTLVSTAQTVNSVYSWQILILCTLIFINFVSWLFNAMQDVMSTTNEIKPFMVLLKILYCIWQIVNIYFIAGSCEGVVENVSSHILQTCT</sequence>
<comment type="similarity">
    <text evidence="8">Belongs to the insect chemoreceptor superfamily. Gustatory receptor (GR) family.</text>
</comment>
<feature type="transmembrane region" description="Helical" evidence="8">
    <location>
        <begin position="261"/>
        <end position="282"/>
    </location>
</feature>
<dbReference type="PANTHER" id="PTHR21143:SF104">
    <property type="entry name" value="GUSTATORY RECEPTOR 8A-RELATED"/>
    <property type="match status" value="1"/>
</dbReference>
<proteinExistence type="inferred from homology"/>
<dbReference type="Proteomes" id="UP001307889">
    <property type="component" value="Chromosome 1"/>
</dbReference>
<comment type="function">
    <text evidence="8">Gustatory receptor which mediates acceptance or avoidance behavior, depending on its substrates.</text>
</comment>
<evidence type="ECO:0000256" key="8">
    <source>
        <dbReference type="RuleBase" id="RU363108"/>
    </source>
</evidence>
<dbReference type="EMBL" id="AP028909">
    <property type="protein sequence ID" value="BES87581.1"/>
    <property type="molecule type" value="Genomic_DNA"/>
</dbReference>
<feature type="transmembrane region" description="Helical" evidence="8">
    <location>
        <begin position="132"/>
        <end position="150"/>
    </location>
</feature>
<organism evidence="9 10">
    <name type="scientific">Nesidiocoris tenuis</name>
    <dbReference type="NCBI Taxonomy" id="355587"/>
    <lineage>
        <taxon>Eukaryota</taxon>
        <taxon>Metazoa</taxon>
        <taxon>Ecdysozoa</taxon>
        <taxon>Arthropoda</taxon>
        <taxon>Hexapoda</taxon>
        <taxon>Insecta</taxon>
        <taxon>Pterygota</taxon>
        <taxon>Neoptera</taxon>
        <taxon>Paraneoptera</taxon>
        <taxon>Hemiptera</taxon>
        <taxon>Heteroptera</taxon>
        <taxon>Panheteroptera</taxon>
        <taxon>Cimicomorpha</taxon>
        <taxon>Miridae</taxon>
        <taxon>Dicyphina</taxon>
        <taxon>Nesidiocoris</taxon>
    </lineage>
</organism>
<feature type="transmembrane region" description="Helical" evidence="8">
    <location>
        <begin position="81"/>
        <end position="108"/>
    </location>
</feature>
<comment type="caution">
    <text evidence="8">Lacks conserved residue(s) required for the propagation of feature annotation.</text>
</comment>
<evidence type="ECO:0000313" key="10">
    <source>
        <dbReference type="Proteomes" id="UP001307889"/>
    </source>
</evidence>
<evidence type="ECO:0000256" key="2">
    <source>
        <dbReference type="ARBA" id="ARBA00022475"/>
    </source>
</evidence>
<feature type="transmembrane region" description="Helical" evidence="8">
    <location>
        <begin position="162"/>
        <end position="188"/>
    </location>
</feature>
<dbReference type="PANTHER" id="PTHR21143">
    <property type="entry name" value="INVERTEBRATE GUSTATORY RECEPTOR"/>
    <property type="match status" value="1"/>
</dbReference>
<evidence type="ECO:0000256" key="3">
    <source>
        <dbReference type="ARBA" id="ARBA00022692"/>
    </source>
</evidence>
<accession>A0ABN7A5Y6</accession>
<keyword evidence="7 8" id="KW-0807">Transducer</keyword>
<reference evidence="9 10" key="1">
    <citation type="submission" date="2023-09" db="EMBL/GenBank/DDBJ databases">
        <title>Nesidiocoris tenuis whole genome shotgun sequence.</title>
        <authorList>
            <person name="Shibata T."/>
            <person name="Shimoda M."/>
            <person name="Kobayashi T."/>
            <person name="Uehara T."/>
        </authorList>
    </citation>
    <scope>NUCLEOTIDE SEQUENCE [LARGE SCALE GENOMIC DNA]</scope>
    <source>
        <strain evidence="9 10">Japan</strain>
    </source>
</reference>
<feature type="transmembrane region" description="Helical" evidence="8">
    <location>
        <begin position="226"/>
        <end position="249"/>
    </location>
</feature>
<evidence type="ECO:0000256" key="7">
    <source>
        <dbReference type="ARBA" id="ARBA00023224"/>
    </source>
</evidence>
<keyword evidence="2 8" id="KW-1003">Cell membrane</keyword>
<evidence type="ECO:0000256" key="4">
    <source>
        <dbReference type="ARBA" id="ARBA00022989"/>
    </source>
</evidence>
<dbReference type="Pfam" id="PF08395">
    <property type="entry name" value="7tm_7"/>
    <property type="match status" value="1"/>
</dbReference>
<keyword evidence="10" id="KW-1185">Reference proteome</keyword>
<keyword evidence="3 8" id="KW-0812">Transmembrane</keyword>
<protein>
    <recommendedName>
        <fullName evidence="8">Gustatory receptor</fullName>
    </recommendedName>
</protein>